<dbReference type="SMART" id="SM00355">
    <property type="entry name" value="ZnF_C2H2"/>
    <property type="match status" value="2"/>
</dbReference>
<keyword evidence="2" id="KW-0479">Metal-binding</keyword>
<evidence type="ECO:0000256" key="2">
    <source>
        <dbReference type="ARBA" id="ARBA00022723"/>
    </source>
</evidence>
<keyword evidence="6" id="KW-0805">Transcription regulation</keyword>
<dbReference type="GO" id="GO:0008270">
    <property type="term" value="F:zinc ion binding"/>
    <property type="evidence" value="ECO:0007669"/>
    <property type="project" value="UniProtKB-KW"/>
</dbReference>
<evidence type="ECO:0000256" key="7">
    <source>
        <dbReference type="ARBA" id="ARBA00023163"/>
    </source>
</evidence>
<dbReference type="EMBL" id="KB310404">
    <property type="protein sequence ID" value="ELT91629.1"/>
    <property type="molecule type" value="Genomic_DNA"/>
</dbReference>
<dbReference type="InterPro" id="IPR013087">
    <property type="entry name" value="Znf_C2H2_type"/>
</dbReference>
<dbReference type="GO" id="GO:0003700">
    <property type="term" value="F:DNA-binding transcription factor activity"/>
    <property type="evidence" value="ECO:0007669"/>
    <property type="project" value="TreeGrafter"/>
</dbReference>
<reference evidence="13" key="1">
    <citation type="submission" date="2012-12" db="EMBL/GenBank/DDBJ databases">
        <authorList>
            <person name="Hellsten U."/>
            <person name="Grimwood J."/>
            <person name="Chapman J.A."/>
            <person name="Shapiro H."/>
            <person name="Aerts A."/>
            <person name="Otillar R.P."/>
            <person name="Terry A.Y."/>
            <person name="Boore J.L."/>
            <person name="Simakov O."/>
            <person name="Marletaz F."/>
            <person name="Cho S.-J."/>
            <person name="Edsinger-Gonzales E."/>
            <person name="Havlak P."/>
            <person name="Kuo D.-H."/>
            <person name="Larsson T."/>
            <person name="Lv J."/>
            <person name="Arendt D."/>
            <person name="Savage R."/>
            <person name="Osoegawa K."/>
            <person name="de Jong P."/>
            <person name="Lindberg D.R."/>
            <person name="Seaver E.C."/>
            <person name="Weisblat D.A."/>
            <person name="Putnam N.H."/>
            <person name="Grigoriev I.V."/>
            <person name="Rokhsar D.S."/>
        </authorList>
    </citation>
    <scope>NUCLEOTIDE SEQUENCE</scope>
    <source>
        <strain evidence="13">I ESC-2004</strain>
    </source>
</reference>
<dbReference type="OrthoDB" id="427030at2759"/>
<dbReference type="STRING" id="283909.R7TD23"/>
<dbReference type="PROSITE" id="PS50157">
    <property type="entry name" value="ZINC_FINGER_C2H2_2"/>
    <property type="match status" value="2"/>
</dbReference>
<protein>
    <recommendedName>
        <fullName evidence="10">C2H2-type domain-containing protein</fullName>
    </recommendedName>
</protein>
<evidence type="ECO:0000256" key="9">
    <source>
        <dbReference type="PROSITE-ProRule" id="PRU00042"/>
    </source>
</evidence>
<dbReference type="EnsemblMetazoa" id="CapteT89810">
    <property type="protein sequence ID" value="CapteP89810"/>
    <property type="gene ID" value="CapteG89810"/>
</dbReference>
<keyword evidence="4 9" id="KW-0863">Zinc-finger</keyword>
<dbReference type="HOGENOM" id="CLU_002678_42_25_1"/>
<sequence length="56" mass="6365">TVGCTWEGCGKTFPNRWSLERHMRVHTGEKPFKCPVCPLASNDKSNLLAHMKLKHS</sequence>
<evidence type="ECO:0000256" key="8">
    <source>
        <dbReference type="ARBA" id="ARBA00023242"/>
    </source>
</evidence>
<dbReference type="PANTHER" id="PTHR45993">
    <property type="entry name" value="B-CELL LYMPHOMA/LEUKEMIA 11"/>
    <property type="match status" value="1"/>
</dbReference>
<feature type="domain" description="C2H2-type" evidence="10">
    <location>
        <begin position="2"/>
        <end position="31"/>
    </location>
</feature>
<dbReference type="Proteomes" id="UP000014760">
    <property type="component" value="Unassembled WGS sequence"/>
</dbReference>
<dbReference type="OMA" id="HMSRSHP"/>
<name>R7TD23_CAPTE</name>
<keyword evidence="7" id="KW-0804">Transcription</keyword>
<accession>R7TD23</accession>
<evidence type="ECO:0000313" key="11">
    <source>
        <dbReference type="EMBL" id="ELT91629.1"/>
    </source>
</evidence>
<dbReference type="Gene3D" id="3.30.160.60">
    <property type="entry name" value="Classic Zinc Finger"/>
    <property type="match status" value="2"/>
</dbReference>
<reference evidence="11 13" key="2">
    <citation type="journal article" date="2013" name="Nature">
        <title>Insights into bilaterian evolution from three spiralian genomes.</title>
        <authorList>
            <person name="Simakov O."/>
            <person name="Marletaz F."/>
            <person name="Cho S.J."/>
            <person name="Edsinger-Gonzales E."/>
            <person name="Havlak P."/>
            <person name="Hellsten U."/>
            <person name="Kuo D.H."/>
            <person name="Larsson T."/>
            <person name="Lv J."/>
            <person name="Arendt D."/>
            <person name="Savage R."/>
            <person name="Osoegawa K."/>
            <person name="de Jong P."/>
            <person name="Grimwood J."/>
            <person name="Chapman J.A."/>
            <person name="Shapiro H."/>
            <person name="Aerts A."/>
            <person name="Otillar R.P."/>
            <person name="Terry A.Y."/>
            <person name="Boore J.L."/>
            <person name="Grigoriev I.V."/>
            <person name="Lindberg D.R."/>
            <person name="Seaver E.C."/>
            <person name="Weisblat D.A."/>
            <person name="Putnam N.H."/>
            <person name="Rokhsar D.S."/>
        </authorList>
    </citation>
    <scope>NUCLEOTIDE SEQUENCE</scope>
    <source>
        <strain evidence="11 13">I ESC-2004</strain>
    </source>
</reference>
<keyword evidence="5" id="KW-0862">Zinc</keyword>
<gene>
    <name evidence="11" type="ORF">CAPTEDRAFT_89810</name>
</gene>
<dbReference type="FunFam" id="3.30.160.60:FF:001732">
    <property type="entry name" value="Zgc:162936"/>
    <property type="match status" value="1"/>
</dbReference>
<dbReference type="InterPro" id="IPR051497">
    <property type="entry name" value="Dev/Hematopoietic_TF"/>
</dbReference>
<evidence type="ECO:0000259" key="10">
    <source>
        <dbReference type="PROSITE" id="PS50157"/>
    </source>
</evidence>
<dbReference type="InterPro" id="IPR036236">
    <property type="entry name" value="Znf_C2H2_sf"/>
</dbReference>
<dbReference type="GO" id="GO:0006357">
    <property type="term" value="P:regulation of transcription by RNA polymerase II"/>
    <property type="evidence" value="ECO:0007669"/>
    <property type="project" value="TreeGrafter"/>
</dbReference>
<dbReference type="AlphaFoldDB" id="R7TD23"/>
<dbReference type="GO" id="GO:0005694">
    <property type="term" value="C:chromosome"/>
    <property type="evidence" value="ECO:0007669"/>
    <property type="project" value="UniProtKB-ARBA"/>
</dbReference>
<evidence type="ECO:0000256" key="5">
    <source>
        <dbReference type="ARBA" id="ARBA00022833"/>
    </source>
</evidence>
<dbReference type="GO" id="GO:0000978">
    <property type="term" value="F:RNA polymerase II cis-regulatory region sequence-specific DNA binding"/>
    <property type="evidence" value="ECO:0007669"/>
    <property type="project" value="TreeGrafter"/>
</dbReference>
<dbReference type="PROSITE" id="PS00028">
    <property type="entry name" value="ZINC_FINGER_C2H2_1"/>
    <property type="match status" value="1"/>
</dbReference>
<evidence type="ECO:0000256" key="3">
    <source>
        <dbReference type="ARBA" id="ARBA00022737"/>
    </source>
</evidence>
<dbReference type="GO" id="GO:0045893">
    <property type="term" value="P:positive regulation of DNA-templated transcription"/>
    <property type="evidence" value="ECO:0007669"/>
    <property type="project" value="UniProtKB-ARBA"/>
</dbReference>
<keyword evidence="3" id="KW-0677">Repeat</keyword>
<dbReference type="SUPFAM" id="SSF57667">
    <property type="entry name" value="beta-beta-alpha zinc fingers"/>
    <property type="match status" value="1"/>
</dbReference>
<comment type="subcellular location">
    <subcellularLocation>
        <location evidence="1">Nucleus</location>
    </subcellularLocation>
</comment>
<evidence type="ECO:0000313" key="13">
    <source>
        <dbReference type="Proteomes" id="UP000014760"/>
    </source>
</evidence>
<evidence type="ECO:0000256" key="6">
    <source>
        <dbReference type="ARBA" id="ARBA00023015"/>
    </source>
</evidence>
<reference evidence="12" key="3">
    <citation type="submission" date="2015-06" db="UniProtKB">
        <authorList>
            <consortium name="EnsemblMetazoa"/>
        </authorList>
    </citation>
    <scope>IDENTIFICATION</scope>
</reference>
<dbReference type="EMBL" id="AMQN01030976">
    <property type="status" value="NOT_ANNOTATED_CDS"/>
    <property type="molecule type" value="Genomic_DNA"/>
</dbReference>
<feature type="domain" description="C2H2-type" evidence="10">
    <location>
        <begin position="32"/>
        <end position="56"/>
    </location>
</feature>
<organism evidence="11">
    <name type="scientific">Capitella teleta</name>
    <name type="common">Polychaete worm</name>
    <dbReference type="NCBI Taxonomy" id="283909"/>
    <lineage>
        <taxon>Eukaryota</taxon>
        <taxon>Metazoa</taxon>
        <taxon>Spiralia</taxon>
        <taxon>Lophotrochozoa</taxon>
        <taxon>Annelida</taxon>
        <taxon>Polychaeta</taxon>
        <taxon>Sedentaria</taxon>
        <taxon>Scolecida</taxon>
        <taxon>Capitellidae</taxon>
        <taxon>Capitella</taxon>
    </lineage>
</organism>
<evidence type="ECO:0000256" key="1">
    <source>
        <dbReference type="ARBA" id="ARBA00004123"/>
    </source>
</evidence>
<keyword evidence="8" id="KW-0539">Nucleus</keyword>
<proteinExistence type="predicted"/>
<evidence type="ECO:0000256" key="4">
    <source>
        <dbReference type="ARBA" id="ARBA00022771"/>
    </source>
</evidence>
<feature type="non-terminal residue" evidence="11">
    <location>
        <position position="1"/>
    </location>
</feature>
<dbReference type="PANTHER" id="PTHR45993:SF6">
    <property type="entry name" value="C2H2-TYPE DOMAIN-CONTAINING PROTEIN"/>
    <property type="match status" value="1"/>
</dbReference>
<keyword evidence="13" id="KW-1185">Reference proteome</keyword>
<dbReference type="FunFam" id="3.30.160.60:FF:000125">
    <property type="entry name" value="Putative zinc finger protein 143"/>
    <property type="match status" value="1"/>
</dbReference>
<evidence type="ECO:0000313" key="12">
    <source>
        <dbReference type="EnsemblMetazoa" id="CapteP89810"/>
    </source>
</evidence>
<dbReference type="GO" id="GO:0005634">
    <property type="term" value="C:nucleus"/>
    <property type="evidence" value="ECO:0007669"/>
    <property type="project" value="UniProtKB-SubCell"/>
</dbReference>
<dbReference type="Pfam" id="PF13465">
    <property type="entry name" value="zf-H2C2_2"/>
    <property type="match status" value="1"/>
</dbReference>